<dbReference type="EMBL" id="CP089278">
    <property type="protein sequence ID" value="USP79510.1"/>
    <property type="molecule type" value="Genomic_DNA"/>
</dbReference>
<proteinExistence type="predicted"/>
<dbReference type="VEuPathDB" id="FungiDB:yc1106_06784"/>
<dbReference type="PANTHER" id="PTHR42029:SF3">
    <property type="entry name" value="AN04G07800"/>
    <property type="match status" value="1"/>
</dbReference>
<dbReference type="PANTHER" id="PTHR42029">
    <property type="entry name" value="AN04G07800"/>
    <property type="match status" value="1"/>
</dbReference>
<accession>A0A9Q9DUZ5</accession>
<reference evidence="2" key="1">
    <citation type="submission" date="2021-12" db="EMBL/GenBank/DDBJ databases">
        <title>Curvularia clavata genome.</title>
        <authorList>
            <person name="Cao Y."/>
        </authorList>
    </citation>
    <scope>NUCLEOTIDE SEQUENCE</scope>
    <source>
        <strain evidence="2">Yc1106</strain>
    </source>
</reference>
<evidence type="ECO:0000313" key="3">
    <source>
        <dbReference type="Proteomes" id="UP001056012"/>
    </source>
</evidence>
<keyword evidence="3" id="KW-1185">Reference proteome</keyword>
<evidence type="ECO:0000313" key="2">
    <source>
        <dbReference type="EMBL" id="USP79510.1"/>
    </source>
</evidence>
<feature type="compositionally biased region" description="Acidic residues" evidence="1">
    <location>
        <begin position="128"/>
        <end position="142"/>
    </location>
</feature>
<dbReference type="AlphaFoldDB" id="A0A9Q9DUZ5"/>
<feature type="compositionally biased region" description="Acidic residues" evidence="1">
    <location>
        <begin position="152"/>
        <end position="167"/>
    </location>
</feature>
<protein>
    <submittedName>
        <fullName evidence="2">Uncharacterized protein</fullName>
    </submittedName>
</protein>
<gene>
    <name evidence="2" type="ORF">yc1106_06784</name>
</gene>
<organism evidence="2 3">
    <name type="scientific">Curvularia clavata</name>
    <dbReference type="NCBI Taxonomy" id="95742"/>
    <lineage>
        <taxon>Eukaryota</taxon>
        <taxon>Fungi</taxon>
        <taxon>Dikarya</taxon>
        <taxon>Ascomycota</taxon>
        <taxon>Pezizomycotina</taxon>
        <taxon>Dothideomycetes</taxon>
        <taxon>Pleosporomycetidae</taxon>
        <taxon>Pleosporales</taxon>
        <taxon>Pleosporineae</taxon>
        <taxon>Pleosporaceae</taxon>
        <taxon>Curvularia</taxon>
    </lineage>
</organism>
<feature type="region of interest" description="Disordered" evidence="1">
    <location>
        <begin position="128"/>
        <end position="168"/>
    </location>
</feature>
<evidence type="ECO:0000256" key="1">
    <source>
        <dbReference type="SAM" id="MobiDB-lite"/>
    </source>
</evidence>
<name>A0A9Q9DUZ5_CURCL</name>
<dbReference type="Proteomes" id="UP001056012">
    <property type="component" value="Chromosome 5"/>
</dbReference>
<sequence length="267" mass="31539">MKGLGKTNEVIQLLRHLPYIESKPFSRRPEGLPGAFFIDWTRVARDLQDAEAWPDNELLMSEGFEDRFEGKIPPHCIGLVHGGYMMDNEEPDVILLDTKSGVIYWMDCPRSVRESASPKSSYLIYEIEEREQVDDEEEEENEGDKNGKEEKDSEEEGEDDSDEDEDEIRWGPCWPIRHFFEMLKNQYRQMNFMAKDEVNVFDIWTRAADVVGDIIPDRFTNHVQAIYRKHGWPDLSKYQKGECMVELRQVLEEEYPEHHRYYFRNGC</sequence>
<dbReference type="OrthoDB" id="5343383at2759"/>